<evidence type="ECO:0000256" key="1">
    <source>
        <dbReference type="SAM" id="MobiDB-lite"/>
    </source>
</evidence>
<dbReference type="WBParaSite" id="maker-unitig_41212-snap-gene-0.4-mRNA-1">
    <property type="protein sequence ID" value="maker-unitig_41212-snap-gene-0.4-mRNA-1"/>
    <property type="gene ID" value="maker-unitig_41212-snap-gene-0.4"/>
</dbReference>
<dbReference type="Proteomes" id="UP000095280">
    <property type="component" value="Unplaced"/>
</dbReference>
<accession>A0A1I8FMR4</accession>
<feature type="region of interest" description="Disordered" evidence="1">
    <location>
        <begin position="1"/>
        <end position="42"/>
    </location>
</feature>
<proteinExistence type="predicted"/>
<feature type="region of interest" description="Disordered" evidence="1">
    <location>
        <begin position="132"/>
        <end position="158"/>
    </location>
</feature>
<reference evidence="3" key="1">
    <citation type="submission" date="2016-11" db="UniProtKB">
        <authorList>
            <consortium name="WormBaseParasite"/>
        </authorList>
    </citation>
    <scope>IDENTIFICATION</scope>
</reference>
<feature type="compositionally biased region" description="Basic residues" evidence="1">
    <location>
        <begin position="146"/>
        <end position="158"/>
    </location>
</feature>
<sequence>MENTSDDMQKVHQSSACPRSMKARRNSLESPSRARRVAGYTKKCSMHLKAKTRQETVQKEAAIEHGIRVERDRQHGMAVIRANAKAKIREGYHGDAKVNKFVLVPYGDPKVGRSDGDSCAISQLRELPHQRQLKRKCAQSGEAKQLRRVRALRNIPKR</sequence>
<keyword evidence="2" id="KW-1185">Reference proteome</keyword>
<protein>
    <submittedName>
        <fullName evidence="3">Expressed conserved protein</fullName>
    </submittedName>
</protein>
<dbReference type="AlphaFoldDB" id="A0A1I8FMR4"/>
<name>A0A1I8FMR4_9PLAT</name>
<evidence type="ECO:0000313" key="3">
    <source>
        <dbReference type="WBParaSite" id="maker-unitig_41212-snap-gene-0.4-mRNA-1"/>
    </source>
</evidence>
<evidence type="ECO:0000313" key="2">
    <source>
        <dbReference type="Proteomes" id="UP000095280"/>
    </source>
</evidence>
<organism evidence="2 3">
    <name type="scientific">Macrostomum lignano</name>
    <dbReference type="NCBI Taxonomy" id="282301"/>
    <lineage>
        <taxon>Eukaryota</taxon>
        <taxon>Metazoa</taxon>
        <taxon>Spiralia</taxon>
        <taxon>Lophotrochozoa</taxon>
        <taxon>Platyhelminthes</taxon>
        <taxon>Rhabditophora</taxon>
        <taxon>Macrostomorpha</taxon>
        <taxon>Macrostomida</taxon>
        <taxon>Macrostomidae</taxon>
        <taxon>Macrostomum</taxon>
    </lineage>
</organism>